<reference evidence="8" key="1">
    <citation type="journal article" date="2021" name="PeerJ">
        <title>Extensive microbial diversity within the chicken gut microbiome revealed by metagenomics and culture.</title>
        <authorList>
            <person name="Gilroy R."/>
            <person name="Ravi A."/>
            <person name="Getino M."/>
            <person name="Pursley I."/>
            <person name="Horton D.L."/>
            <person name="Alikhan N.F."/>
            <person name="Baker D."/>
            <person name="Gharbi K."/>
            <person name="Hall N."/>
            <person name="Watson M."/>
            <person name="Adriaenssens E.M."/>
            <person name="Foster-Nyarko E."/>
            <person name="Jarju S."/>
            <person name="Secka A."/>
            <person name="Antonio M."/>
            <person name="Oren A."/>
            <person name="Chaudhuri R.R."/>
            <person name="La Ragione R."/>
            <person name="Hildebrand F."/>
            <person name="Pallen M.J."/>
        </authorList>
    </citation>
    <scope>NUCLEOTIDE SEQUENCE</scope>
    <source>
        <strain evidence="8">26628</strain>
    </source>
</reference>
<sequence>MDLAAMLSATTENWGFMDYTLAVVALLAGLGAFLFGFKVLSDNIEKLATNKLRRWFEKTGRSRLAGVGIGAGVTAIIQSSSATTVMVVGFVNVGLMSLFQATTVIMGANIGTTVTAYFSVIADIPFIEIITVLTCVGIFMDMLCKKDKTKTIGMMLAGLGLVFLGLQYMGMAMDQFSEQQVVIDFLRSVDNRLVLLLAGVVITGIVQSSSAVTTLIVQMVGAGMVIGDPSNSGVLFLVLGTNIGTCVTALLSSIGTKTNARRAALIHLMFNVFGTVIFSVFLLCWPGFLNATLGNWFADNPRLQIALFHTFFNVVCTCIFLPFTNVFVKVSTKLIREPKGSDSPASDAALLDERLINSPSVAINQANKAAARMAELSMDALRTAFHGFVNGDESAKEEVTELNARIGELEHAIVAYLIKVAAEDISLSDEKLVSAIQQSTGDILRIGELADNITKYTRNCKRDGIEFSHGVIKSLQNMFAKIEELGARTLDVFDRKDITAVKAVDKVEDEIDADRKAMVKDHIRRLNEGKCKPASSGVFINLVGNLERAADHLTYVAHALD</sequence>
<keyword evidence="3 6" id="KW-0812">Transmembrane</keyword>
<evidence type="ECO:0000256" key="3">
    <source>
        <dbReference type="ARBA" id="ARBA00022692"/>
    </source>
</evidence>
<feature type="transmembrane region" description="Helical" evidence="6">
    <location>
        <begin position="20"/>
        <end position="41"/>
    </location>
</feature>
<reference evidence="8" key="2">
    <citation type="submission" date="2021-04" db="EMBL/GenBank/DDBJ databases">
        <authorList>
            <person name="Gilroy R."/>
        </authorList>
    </citation>
    <scope>NUCLEOTIDE SEQUENCE</scope>
    <source>
        <strain evidence="8">26628</strain>
    </source>
</reference>
<protein>
    <submittedName>
        <fullName evidence="8">Na/Pi cotransporter family protein</fullName>
    </submittedName>
</protein>
<evidence type="ECO:0000256" key="1">
    <source>
        <dbReference type="ARBA" id="ARBA00004651"/>
    </source>
</evidence>
<feature type="transmembrane region" description="Helical" evidence="6">
    <location>
        <begin position="117"/>
        <end position="140"/>
    </location>
</feature>
<feature type="transmembrane region" description="Helical" evidence="6">
    <location>
        <begin position="308"/>
        <end position="328"/>
    </location>
</feature>
<keyword evidence="5 6" id="KW-0472">Membrane</keyword>
<feature type="domain" description="PhoU" evidence="7">
    <location>
        <begin position="372"/>
        <end position="456"/>
    </location>
</feature>
<dbReference type="GO" id="GO:0005436">
    <property type="term" value="F:sodium:phosphate symporter activity"/>
    <property type="evidence" value="ECO:0007669"/>
    <property type="project" value="InterPro"/>
</dbReference>
<name>A0A9D1VUK2_9FIRM</name>
<dbReference type="AlphaFoldDB" id="A0A9D1VUK2"/>
<dbReference type="PANTHER" id="PTHR10010">
    <property type="entry name" value="SOLUTE CARRIER FAMILY 34 SODIUM PHOSPHATE , MEMBER 2-RELATED"/>
    <property type="match status" value="1"/>
</dbReference>
<dbReference type="Proteomes" id="UP000824249">
    <property type="component" value="Unassembled WGS sequence"/>
</dbReference>
<feature type="domain" description="PhoU" evidence="7">
    <location>
        <begin position="476"/>
        <end position="558"/>
    </location>
</feature>
<feature type="transmembrane region" description="Helical" evidence="6">
    <location>
        <begin position="152"/>
        <end position="172"/>
    </location>
</feature>
<organism evidence="8 9">
    <name type="scientific">Candidatus Borkfalkia faecigallinarum</name>
    <dbReference type="NCBI Taxonomy" id="2838509"/>
    <lineage>
        <taxon>Bacteria</taxon>
        <taxon>Bacillati</taxon>
        <taxon>Bacillota</taxon>
        <taxon>Clostridia</taxon>
        <taxon>Christensenellales</taxon>
        <taxon>Christensenellaceae</taxon>
        <taxon>Candidatus Borkfalkia</taxon>
    </lineage>
</organism>
<comment type="subcellular location">
    <subcellularLocation>
        <location evidence="1">Cell membrane</location>
        <topology evidence="1">Multi-pass membrane protein</topology>
    </subcellularLocation>
</comment>
<keyword evidence="2" id="KW-1003">Cell membrane</keyword>
<feature type="transmembrane region" description="Helical" evidence="6">
    <location>
        <begin position="264"/>
        <end position="288"/>
    </location>
</feature>
<dbReference type="GO" id="GO:0005886">
    <property type="term" value="C:plasma membrane"/>
    <property type="evidence" value="ECO:0007669"/>
    <property type="project" value="UniProtKB-SubCell"/>
</dbReference>
<dbReference type="SUPFAM" id="SSF109755">
    <property type="entry name" value="PhoU-like"/>
    <property type="match status" value="1"/>
</dbReference>
<accession>A0A9D1VUK2</accession>
<feature type="transmembrane region" description="Helical" evidence="6">
    <location>
        <begin position="233"/>
        <end position="252"/>
    </location>
</feature>
<proteinExistence type="predicted"/>
<keyword evidence="4 6" id="KW-1133">Transmembrane helix</keyword>
<dbReference type="Gene3D" id="1.20.58.220">
    <property type="entry name" value="Phosphate transport system protein phou homolog 2, domain 2"/>
    <property type="match status" value="1"/>
</dbReference>
<evidence type="ECO:0000256" key="6">
    <source>
        <dbReference type="SAM" id="Phobius"/>
    </source>
</evidence>
<dbReference type="NCBIfam" id="NF037997">
    <property type="entry name" value="Na_Pi_symport"/>
    <property type="match status" value="1"/>
</dbReference>
<evidence type="ECO:0000256" key="5">
    <source>
        <dbReference type="ARBA" id="ARBA00023136"/>
    </source>
</evidence>
<feature type="transmembrane region" description="Helical" evidence="6">
    <location>
        <begin position="62"/>
        <end position="79"/>
    </location>
</feature>
<dbReference type="EMBL" id="DXFD01000048">
    <property type="protein sequence ID" value="HIX46607.1"/>
    <property type="molecule type" value="Genomic_DNA"/>
</dbReference>
<evidence type="ECO:0000313" key="9">
    <source>
        <dbReference type="Proteomes" id="UP000824249"/>
    </source>
</evidence>
<dbReference type="Pfam" id="PF02690">
    <property type="entry name" value="Na_Pi_cotrans"/>
    <property type="match status" value="2"/>
</dbReference>
<evidence type="ECO:0000256" key="2">
    <source>
        <dbReference type="ARBA" id="ARBA00022475"/>
    </source>
</evidence>
<evidence type="ECO:0000313" key="8">
    <source>
        <dbReference type="EMBL" id="HIX46607.1"/>
    </source>
</evidence>
<evidence type="ECO:0000256" key="4">
    <source>
        <dbReference type="ARBA" id="ARBA00022989"/>
    </source>
</evidence>
<dbReference type="InterPro" id="IPR003841">
    <property type="entry name" value="Na/Pi_transpt"/>
</dbReference>
<dbReference type="PANTHER" id="PTHR10010:SF46">
    <property type="entry name" value="SODIUM-DEPENDENT PHOSPHATE TRANSPORT PROTEIN 2B"/>
    <property type="match status" value="1"/>
</dbReference>
<dbReference type="Pfam" id="PF01895">
    <property type="entry name" value="PhoU"/>
    <property type="match status" value="2"/>
</dbReference>
<dbReference type="GO" id="GO:0044341">
    <property type="term" value="P:sodium-dependent phosphate transport"/>
    <property type="evidence" value="ECO:0007669"/>
    <property type="project" value="InterPro"/>
</dbReference>
<gene>
    <name evidence="8" type="ORF">H9737_02840</name>
</gene>
<dbReference type="InterPro" id="IPR038078">
    <property type="entry name" value="PhoU-like_sf"/>
</dbReference>
<dbReference type="InterPro" id="IPR026022">
    <property type="entry name" value="PhoU_dom"/>
</dbReference>
<evidence type="ECO:0000259" key="7">
    <source>
        <dbReference type="Pfam" id="PF01895"/>
    </source>
</evidence>
<feature type="transmembrane region" description="Helical" evidence="6">
    <location>
        <begin position="85"/>
        <end position="105"/>
    </location>
</feature>
<comment type="caution">
    <text evidence="8">The sequence shown here is derived from an EMBL/GenBank/DDBJ whole genome shotgun (WGS) entry which is preliminary data.</text>
</comment>
<feature type="transmembrane region" description="Helical" evidence="6">
    <location>
        <begin position="193"/>
        <end position="221"/>
    </location>
</feature>